<keyword evidence="5" id="KW-1185">Reference proteome</keyword>
<evidence type="ECO:0000259" key="3">
    <source>
        <dbReference type="PROSITE" id="PS50157"/>
    </source>
</evidence>
<dbReference type="OrthoDB" id="654211at2759"/>
<dbReference type="InterPro" id="IPR013087">
    <property type="entry name" value="Znf_C2H2_type"/>
</dbReference>
<dbReference type="SMART" id="SM00355">
    <property type="entry name" value="ZnF_C2H2"/>
    <property type="match status" value="2"/>
</dbReference>
<proteinExistence type="predicted"/>
<keyword evidence="1" id="KW-0863">Zinc-finger</keyword>
<dbReference type="Pfam" id="PF00096">
    <property type="entry name" value="zf-C2H2"/>
    <property type="match status" value="1"/>
</dbReference>
<dbReference type="PROSITE" id="PS00028">
    <property type="entry name" value="ZINC_FINGER_C2H2_1"/>
    <property type="match status" value="1"/>
</dbReference>
<name>A0A317XD92_9EURO</name>
<dbReference type="RefSeq" id="XP_025472328.1">
    <property type="nucleotide sequence ID" value="XM_025605632.1"/>
</dbReference>
<dbReference type="GeneID" id="37107775"/>
<dbReference type="GO" id="GO:0008270">
    <property type="term" value="F:zinc ion binding"/>
    <property type="evidence" value="ECO:0007669"/>
    <property type="project" value="UniProtKB-KW"/>
</dbReference>
<keyword evidence="1" id="KW-0862">Zinc</keyword>
<dbReference type="InterPro" id="IPR036236">
    <property type="entry name" value="Znf_C2H2_sf"/>
</dbReference>
<evidence type="ECO:0000313" key="4">
    <source>
        <dbReference type="EMBL" id="PWY95567.1"/>
    </source>
</evidence>
<dbReference type="STRING" id="1450535.A0A317XD92"/>
<dbReference type="PROSITE" id="PS50157">
    <property type="entry name" value="ZINC_FINGER_C2H2_2"/>
    <property type="match status" value="1"/>
</dbReference>
<sequence length="200" mass="23016">MEDHLLRSPGSLYQNMVQMSTIHGNNLAGLCPNSEYPSTDPTDPFRHGFVPTTQANNGNMEGHHSVYDHMPSSGTYQPVQQLDMAVPVQMPQYDVTRSRHVLQQFPFPAQLPSTNDSGLIRNQGSSNRDQNRHQRLDSFRCGWSGCHYDRPFRRKVDLMRHIEGQHVSPSSYRCAWCQRTFNRRDNLGEHRRRVHGVFGL</sequence>
<dbReference type="SUPFAM" id="SSF57667">
    <property type="entry name" value="beta-beta-alpha zinc fingers"/>
    <property type="match status" value="1"/>
</dbReference>
<evidence type="ECO:0000256" key="2">
    <source>
        <dbReference type="SAM" id="MobiDB-lite"/>
    </source>
</evidence>
<dbReference type="AlphaFoldDB" id="A0A317XD92"/>
<gene>
    <name evidence="4" type="ORF">BO94DRAFT_130073</name>
</gene>
<protein>
    <recommendedName>
        <fullName evidence="3">C2H2-type domain-containing protein</fullName>
    </recommendedName>
</protein>
<reference evidence="4 5" key="1">
    <citation type="submission" date="2016-12" db="EMBL/GenBank/DDBJ databases">
        <title>The genomes of Aspergillus section Nigri reveals drivers in fungal speciation.</title>
        <authorList>
            <consortium name="DOE Joint Genome Institute"/>
            <person name="Vesth T.C."/>
            <person name="Nybo J."/>
            <person name="Theobald S."/>
            <person name="Brandl J."/>
            <person name="Frisvad J.C."/>
            <person name="Nielsen K.F."/>
            <person name="Lyhne E.K."/>
            <person name="Kogle M.E."/>
            <person name="Kuo A."/>
            <person name="Riley R."/>
            <person name="Clum A."/>
            <person name="Nolan M."/>
            <person name="Lipzen A."/>
            <person name="Salamov A."/>
            <person name="Henrissat B."/>
            <person name="Wiebenga A."/>
            <person name="De Vries R.P."/>
            <person name="Grigoriev I.V."/>
            <person name="Mortensen U.H."/>
            <person name="Andersen M.R."/>
            <person name="Baker S.E."/>
        </authorList>
    </citation>
    <scope>NUCLEOTIDE SEQUENCE [LARGE SCALE GENOMIC DNA]</scope>
    <source>
        <strain evidence="4 5">CBS 115572</strain>
    </source>
</reference>
<organism evidence="4 5">
    <name type="scientific">Aspergillus sclerotioniger CBS 115572</name>
    <dbReference type="NCBI Taxonomy" id="1450535"/>
    <lineage>
        <taxon>Eukaryota</taxon>
        <taxon>Fungi</taxon>
        <taxon>Dikarya</taxon>
        <taxon>Ascomycota</taxon>
        <taxon>Pezizomycotina</taxon>
        <taxon>Eurotiomycetes</taxon>
        <taxon>Eurotiomycetidae</taxon>
        <taxon>Eurotiales</taxon>
        <taxon>Aspergillaceae</taxon>
        <taxon>Aspergillus</taxon>
        <taxon>Aspergillus subgen. Circumdati</taxon>
    </lineage>
</organism>
<feature type="compositionally biased region" description="Polar residues" evidence="2">
    <location>
        <begin position="112"/>
        <end position="128"/>
    </location>
</feature>
<feature type="domain" description="C2H2-type" evidence="3">
    <location>
        <begin position="172"/>
        <end position="195"/>
    </location>
</feature>
<feature type="region of interest" description="Disordered" evidence="2">
    <location>
        <begin position="112"/>
        <end position="133"/>
    </location>
</feature>
<evidence type="ECO:0000313" key="5">
    <source>
        <dbReference type="Proteomes" id="UP000246702"/>
    </source>
</evidence>
<evidence type="ECO:0000256" key="1">
    <source>
        <dbReference type="PROSITE-ProRule" id="PRU00042"/>
    </source>
</evidence>
<comment type="caution">
    <text evidence="4">The sequence shown here is derived from an EMBL/GenBank/DDBJ whole genome shotgun (WGS) entry which is preliminary data.</text>
</comment>
<dbReference type="Proteomes" id="UP000246702">
    <property type="component" value="Unassembled WGS sequence"/>
</dbReference>
<keyword evidence="1" id="KW-0479">Metal-binding</keyword>
<dbReference type="Gene3D" id="3.30.160.60">
    <property type="entry name" value="Classic Zinc Finger"/>
    <property type="match status" value="2"/>
</dbReference>
<dbReference type="EMBL" id="MSFK01000002">
    <property type="protein sequence ID" value="PWY95567.1"/>
    <property type="molecule type" value="Genomic_DNA"/>
</dbReference>
<accession>A0A317XD92</accession>